<feature type="chain" id="PRO_5013259355" evidence="3">
    <location>
        <begin position="25"/>
        <end position="341"/>
    </location>
</feature>
<dbReference type="GO" id="GO:0046872">
    <property type="term" value="F:metal ion binding"/>
    <property type="evidence" value="ECO:0007669"/>
    <property type="project" value="UniProtKB-KW"/>
</dbReference>
<evidence type="ECO:0000256" key="1">
    <source>
        <dbReference type="PIRSR" id="PIRSR640255-1"/>
    </source>
</evidence>
<dbReference type="PANTHER" id="PTHR13966">
    <property type="entry name" value="ENDONUCLEASE RELATED"/>
    <property type="match status" value="1"/>
</dbReference>
<dbReference type="InterPro" id="IPR044925">
    <property type="entry name" value="His-Me_finger_sf"/>
</dbReference>
<dbReference type="AlphaFoldDB" id="A0A254Q1M3"/>
<protein>
    <submittedName>
        <fullName evidence="6">Endonuclease</fullName>
    </submittedName>
</protein>
<feature type="binding site" evidence="2">
    <location>
        <position position="143"/>
    </location>
    <ligand>
        <name>Mg(2+)</name>
        <dbReference type="ChEBI" id="CHEBI:18420"/>
        <note>catalytic</note>
    </ligand>
</feature>
<dbReference type="InterPro" id="IPR001604">
    <property type="entry name" value="Endo_G_ENPP1-like_dom"/>
</dbReference>
<dbReference type="GO" id="GO:0003676">
    <property type="term" value="F:nucleic acid binding"/>
    <property type="evidence" value="ECO:0007669"/>
    <property type="project" value="InterPro"/>
</dbReference>
<dbReference type="Pfam" id="PF01223">
    <property type="entry name" value="Endonuclease_NS"/>
    <property type="match status" value="1"/>
</dbReference>
<evidence type="ECO:0000259" key="5">
    <source>
        <dbReference type="SMART" id="SM00892"/>
    </source>
</evidence>
<evidence type="ECO:0000256" key="2">
    <source>
        <dbReference type="PIRSR" id="PIRSR640255-2"/>
    </source>
</evidence>
<sequence length="341" mass="38118">MKTLRKLLTLAILLGLLGPLSAFAVFEECKDLFPQQQIPSTQEVGRDLCFDSFAIYYSPKDKKPIYTVEKLSREQLSAPHPKRSNQFYEEARLPLAERSLLSDYRGSGYDRGHNAPAGDMTDERSMAQSFSLANMMPQARQNNQGIWVKNVEEPTRLYVKRVTGDVYVYTGSTGNSGSIGSSRVTIPSHLFKLVYDPGKNLAWAYWIENTNEAQMSPPISYQEIVQKTGIDFHLPLNLGVAASKAISSEVKLSKARMGGWYPVFFDEYSPTKLDQLINSIKEGRVASIEIQYDRNSDLAQKIAVQIGSQTSITPSLLQSSPPDSATVTYERNRVTAIVRSK</sequence>
<dbReference type="PANTHER" id="PTHR13966:SF5">
    <property type="entry name" value="ENDONUCLEASE G, MITOCHONDRIAL"/>
    <property type="match status" value="1"/>
</dbReference>
<comment type="caution">
    <text evidence="6">The sequence shown here is derived from an EMBL/GenBank/DDBJ whole genome shotgun (WGS) entry which is preliminary data.</text>
</comment>
<keyword evidence="6" id="KW-0378">Hydrolase</keyword>
<dbReference type="SMART" id="SM00892">
    <property type="entry name" value="Endonuclease_NS"/>
    <property type="match status" value="1"/>
</dbReference>
<evidence type="ECO:0000256" key="3">
    <source>
        <dbReference type="SAM" id="SignalP"/>
    </source>
</evidence>
<keyword evidence="3" id="KW-0732">Signal</keyword>
<feature type="domain" description="DNA/RNA non-specific endonuclease/pyrophosphatase/phosphodiesterase" evidence="5">
    <location>
        <begin position="49"/>
        <end position="239"/>
    </location>
</feature>
<dbReference type="InterPro" id="IPR044929">
    <property type="entry name" value="DNA/RNA_non-sp_Endonuclease_sf"/>
</dbReference>
<feature type="active site" description="Proton acceptor" evidence="1">
    <location>
        <position position="113"/>
    </location>
</feature>
<evidence type="ECO:0000259" key="4">
    <source>
        <dbReference type="SMART" id="SM00477"/>
    </source>
</evidence>
<organism evidence="6 7">
    <name type="scientific">Polynucleobacter campilacus</name>
    <dbReference type="NCBI Taxonomy" id="1743163"/>
    <lineage>
        <taxon>Bacteria</taxon>
        <taxon>Pseudomonadati</taxon>
        <taxon>Pseudomonadota</taxon>
        <taxon>Betaproteobacteria</taxon>
        <taxon>Burkholderiales</taxon>
        <taxon>Burkholderiaceae</taxon>
        <taxon>Polynucleobacter</taxon>
    </lineage>
</organism>
<proteinExistence type="predicted"/>
<dbReference type="SUPFAM" id="SSF54060">
    <property type="entry name" value="His-Me finger endonucleases"/>
    <property type="match status" value="1"/>
</dbReference>
<gene>
    <name evidence="6" type="ORF">CBI31_00255</name>
</gene>
<dbReference type="SMART" id="SM00477">
    <property type="entry name" value="NUC"/>
    <property type="match status" value="1"/>
</dbReference>
<evidence type="ECO:0000313" key="7">
    <source>
        <dbReference type="Proteomes" id="UP000197528"/>
    </source>
</evidence>
<keyword evidence="6" id="KW-0255">Endonuclease</keyword>
<dbReference type="Proteomes" id="UP000197528">
    <property type="component" value="Unassembled WGS sequence"/>
</dbReference>
<reference evidence="6 7" key="1">
    <citation type="submission" date="2017-05" db="EMBL/GenBank/DDBJ databases">
        <title>Genome of Polynucleobacter sp. MWH-Feld-100.</title>
        <authorList>
            <person name="Hahn M.W."/>
        </authorList>
    </citation>
    <scope>NUCLEOTIDE SEQUENCE [LARGE SCALE GENOMIC DNA]</scope>
    <source>
        <strain evidence="6 7">MWH-Feld-100</strain>
    </source>
</reference>
<dbReference type="InterPro" id="IPR040255">
    <property type="entry name" value="Non-specific_endonuclease"/>
</dbReference>
<name>A0A254Q1M3_9BURK</name>
<dbReference type="GO" id="GO:0004521">
    <property type="term" value="F:RNA endonuclease activity"/>
    <property type="evidence" value="ECO:0007669"/>
    <property type="project" value="TreeGrafter"/>
</dbReference>
<dbReference type="InterPro" id="IPR020821">
    <property type="entry name" value="ENPP1-3/EXOG-like_nuc-like"/>
</dbReference>
<keyword evidence="2" id="KW-0479">Metal-binding</keyword>
<accession>A0A254Q1M3</accession>
<dbReference type="EMBL" id="NGUP01000001">
    <property type="protein sequence ID" value="OWS70721.1"/>
    <property type="molecule type" value="Genomic_DNA"/>
</dbReference>
<dbReference type="RefSeq" id="WP_088524435.1">
    <property type="nucleotide sequence ID" value="NZ_NGUP01000001.1"/>
</dbReference>
<dbReference type="Gene3D" id="3.40.570.10">
    <property type="entry name" value="Extracellular Endonuclease, subunit A"/>
    <property type="match status" value="1"/>
</dbReference>
<dbReference type="GO" id="GO:0000014">
    <property type="term" value="F:single-stranded DNA endodeoxyribonuclease activity"/>
    <property type="evidence" value="ECO:0007669"/>
    <property type="project" value="TreeGrafter"/>
</dbReference>
<keyword evidence="7" id="KW-1185">Reference proteome</keyword>
<feature type="signal peptide" evidence="3">
    <location>
        <begin position="1"/>
        <end position="24"/>
    </location>
</feature>
<feature type="domain" description="ENPP1-3/EXOG-like endonuclease/phosphodiesterase" evidence="4">
    <location>
        <begin position="50"/>
        <end position="237"/>
    </location>
</feature>
<dbReference type="OrthoDB" id="9811262at2"/>
<keyword evidence="6" id="KW-0540">Nuclease</keyword>
<evidence type="ECO:0000313" key="6">
    <source>
        <dbReference type="EMBL" id="OWS70721.1"/>
    </source>
</evidence>